<evidence type="ECO:0000256" key="1">
    <source>
        <dbReference type="ARBA" id="ARBA00023015"/>
    </source>
</evidence>
<keyword evidence="3" id="KW-0804">Transcription</keyword>
<dbReference type="InterPro" id="IPR036388">
    <property type="entry name" value="WH-like_DNA-bd_sf"/>
</dbReference>
<protein>
    <submittedName>
        <fullName evidence="5">Transcriptional regulator</fullName>
    </submittedName>
</protein>
<dbReference type="AlphaFoldDB" id="A0A6P2CLU9"/>
<sequence>MSTANCPVQSTIDIVKGKFTVEILQAIHDGHNHYGMMKHRIPDINPRILATRIKDLESNGLITREHVPTNPPQIAYHFTDKALCLFKLVPEITNWYGDYQR</sequence>
<evidence type="ECO:0000313" key="5">
    <source>
        <dbReference type="EMBL" id="TYC47008.1"/>
    </source>
</evidence>
<evidence type="ECO:0000256" key="3">
    <source>
        <dbReference type="ARBA" id="ARBA00023163"/>
    </source>
</evidence>
<accession>A0A6P2CLU9</accession>
<gene>
    <name evidence="5" type="ORF">ESZ47_02395</name>
</gene>
<dbReference type="RefSeq" id="WP_148604409.1">
    <property type="nucleotide sequence ID" value="NZ_BSUV01000001.1"/>
</dbReference>
<dbReference type="Pfam" id="PF01638">
    <property type="entry name" value="HxlR"/>
    <property type="match status" value="1"/>
</dbReference>
<dbReference type="PROSITE" id="PS51118">
    <property type="entry name" value="HTH_HXLR"/>
    <property type="match status" value="1"/>
</dbReference>
<dbReference type="InterPro" id="IPR036390">
    <property type="entry name" value="WH_DNA-bd_sf"/>
</dbReference>
<dbReference type="EMBL" id="SDGY01000001">
    <property type="protein sequence ID" value="TYC47008.1"/>
    <property type="molecule type" value="Genomic_DNA"/>
</dbReference>
<comment type="caution">
    <text evidence="5">The sequence shown here is derived from an EMBL/GenBank/DDBJ whole genome shotgun (WGS) entry which is preliminary data.</text>
</comment>
<keyword evidence="6" id="KW-1185">Reference proteome</keyword>
<dbReference type="OrthoDB" id="9791143at2"/>
<organism evidence="5 6">
    <name type="scientific">Leuconostoc litchii</name>
    <dbReference type="NCBI Taxonomy" id="1981069"/>
    <lineage>
        <taxon>Bacteria</taxon>
        <taxon>Bacillati</taxon>
        <taxon>Bacillota</taxon>
        <taxon>Bacilli</taxon>
        <taxon>Lactobacillales</taxon>
        <taxon>Lactobacillaceae</taxon>
        <taxon>Leuconostoc</taxon>
    </lineage>
</organism>
<dbReference type="GO" id="GO:0003677">
    <property type="term" value="F:DNA binding"/>
    <property type="evidence" value="ECO:0007669"/>
    <property type="project" value="UniProtKB-KW"/>
</dbReference>
<reference evidence="5 6" key="1">
    <citation type="submission" date="2019-01" db="EMBL/GenBank/DDBJ databases">
        <title>Leuconostoc litchii sp. nov., a novel lactic acid bacterium isolated from lychee.</title>
        <authorList>
            <person name="Wang L.-T."/>
        </authorList>
    </citation>
    <scope>NUCLEOTIDE SEQUENCE [LARGE SCALE GENOMIC DNA]</scope>
    <source>
        <strain evidence="5 6">MB7</strain>
    </source>
</reference>
<evidence type="ECO:0000259" key="4">
    <source>
        <dbReference type="PROSITE" id="PS51118"/>
    </source>
</evidence>
<dbReference type="Gene3D" id="1.10.10.10">
    <property type="entry name" value="Winged helix-like DNA-binding domain superfamily/Winged helix DNA-binding domain"/>
    <property type="match status" value="1"/>
</dbReference>
<name>A0A6P2CLU9_9LACO</name>
<keyword evidence="1" id="KW-0805">Transcription regulation</keyword>
<dbReference type="SUPFAM" id="SSF46785">
    <property type="entry name" value="Winged helix' DNA-binding domain"/>
    <property type="match status" value="1"/>
</dbReference>
<dbReference type="PANTHER" id="PTHR33204">
    <property type="entry name" value="TRANSCRIPTIONAL REGULATOR, MARR FAMILY"/>
    <property type="match status" value="1"/>
</dbReference>
<dbReference type="InterPro" id="IPR002577">
    <property type="entry name" value="HTH_HxlR"/>
</dbReference>
<feature type="domain" description="HTH hxlR-type" evidence="4">
    <location>
        <begin position="6"/>
        <end position="101"/>
    </location>
</feature>
<keyword evidence="2" id="KW-0238">DNA-binding</keyword>
<proteinExistence type="predicted"/>
<dbReference type="Proteomes" id="UP000442244">
    <property type="component" value="Unassembled WGS sequence"/>
</dbReference>
<evidence type="ECO:0000313" key="6">
    <source>
        <dbReference type="Proteomes" id="UP000442244"/>
    </source>
</evidence>
<dbReference type="PANTHER" id="PTHR33204:SF18">
    <property type="entry name" value="TRANSCRIPTIONAL REGULATORY PROTEIN"/>
    <property type="match status" value="1"/>
</dbReference>
<evidence type="ECO:0000256" key="2">
    <source>
        <dbReference type="ARBA" id="ARBA00023125"/>
    </source>
</evidence>